<dbReference type="AlphaFoldDB" id="A0A5P1X5A2"/>
<evidence type="ECO:0000256" key="1">
    <source>
        <dbReference type="SAM" id="MobiDB-lite"/>
    </source>
</evidence>
<keyword evidence="3" id="KW-1185">Reference proteome</keyword>
<organism evidence="2 3">
    <name type="scientific">Paucilactobacillus nenjiangensis</name>
    <dbReference type="NCBI Taxonomy" id="1296540"/>
    <lineage>
        <taxon>Bacteria</taxon>
        <taxon>Bacillati</taxon>
        <taxon>Bacillota</taxon>
        <taxon>Bacilli</taxon>
        <taxon>Lactobacillales</taxon>
        <taxon>Lactobacillaceae</taxon>
        <taxon>Paucilactobacillus</taxon>
    </lineage>
</organism>
<dbReference type="Proteomes" id="UP000325295">
    <property type="component" value="Chromosome"/>
</dbReference>
<dbReference type="KEGG" id="lnn:F0161_08390"/>
<sequence length="151" mass="17292">MSSNNPIPEDEHLQNAIYGTPKVNPDEQRKYLGTFRERVGLTISVKELSSRDWTNEFSQELAQDYVQIIFINGNLPQEKINPYIMIASKSGINFTMKTNPEFRTEPDNFAIVVANKQAIHISPVDITSKYPVATEPDVDTPKQSFWKKLFK</sequence>
<dbReference type="RefSeq" id="WP_150204295.1">
    <property type="nucleotide sequence ID" value="NZ_CAUQTN010000023.1"/>
</dbReference>
<dbReference type="InterPro" id="IPR029064">
    <property type="entry name" value="Ribosomal_eL30-like_sf"/>
</dbReference>
<reference evidence="2 3" key="1">
    <citation type="submission" date="2019-09" db="EMBL/GenBank/DDBJ databases">
        <title>Complete Genome Sequence of Lactobacillus nenjiangensis SH-Y15, isolated from sauerkraut.</title>
        <authorList>
            <person name="Yang H."/>
        </authorList>
    </citation>
    <scope>NUCLEOTIDE SEQUENCE [LARGE SCALE GENOMIC DNA]</scope>
    <source>
        <strain evidence="2 3">SH-Y15</strain>
    </source>
</reference>
<dbReference type="PIRSF" id="PIRSF034303">
    <property type="entry name" value="DUF1694"/>
    <property type="match status" value="1"/>
</dbReference>
<protein>
    <submittedName>
        <fullName evidence="2">DUF1694 domain-containing protein</fullName>
    </submittedName>
</protein>
<evidence type="ECO:0000313" key="2">
    <source>
        <dbReference type="EMBL" id="QER67859.1"/>
    </source>
</evidence>
<accession>A0A5P1X5A2</accession>
<dbReference type="SUPFAM" id="SSF160515">
    <property type="entry name" value="YueI-like"/>
    <property type="match status" value="1"/>
</dbReference>
<dbReference type="Pfam" id="PF07997">
    <property type="entry name" value="DUF1694"/>
    <property type="match status" value="1"/>
</dbReference>
<dbReference type="InterPro" id="IPR012543">
    <property type="entry name" value="DUF1694"/>
</dbReference>
<feature type="region of interest" description="Disordered" evidence="1">
    <location>
        <begin position="1"/>
        <end position="24"/>
    </location>
</feature>
<name>A0A5P1X5A2_9LACO</name>
<gene>
    <name evidence="2" type="ORF">F0161_08390</name>
</gene>
<dbReference type="EMBL" id="CP043939">
    <property type="protein sequence ID" value="QER67859.1"/>
    <property type="molecule type" value="Genomic_DNA"/>
</dbReference>
<dbReference type="Gene3D" id="3.30.1330.30">
    <property type="match status" value="1"/>
</dbReference>
<proteinExistence type="predicted"/>
<dbReference type="OrthoDB" id="95278at2"/>
<evidence type="ECO:0000313" key="3">
    <source>
        <dbReference type="Proteomes" id="UP000325295"/>
    </source>
</evidence>